<evidence type="ECO:0000256" key="1">
    <source>
        <dbReference type="ARBA" id="ARBA00004651"/>
    </source>
</evidence>
<feature type="domain" description="ABC transmembrane type-1" evidence="8">
    <location>
        <begin position="117"/>
        <end position="318"/>
    </location>
</feature>
<comment type="similarity">
    <text evidence="7">Belongs to the binding-protein-dependent transport system permease family.</text>
</comment>
<organism evidence="9 10">
    <name type="scientific">Arthrobacter gandavensis</name>
    <dbReference type="NCBI Taxonomy" id="169960"/>
    <lineage>
        <taxon>Bacteria</taxon>
        <taxon>Bacillati</taxon>
        <taxon>Actinomycetota</taxon>
        <taxon>Actinomycetes</taxon>
        <taxon>Micrococcales</taxon>
        <taxon>Micrococcaceae</taxon>
        <taxon>Arthrobacter</taxon>
    </lineage>
</organism>
<protein>
    <submittedName>
        <fullName evidence="9">ABC transporter permease</fullName>
    </submittedName>
</protein>
<evidence type="ECO:0000256" key="4">
    <source>
        <dbReference type="ARBA" id="ARBA00022692"/>
    </source>
</evidence>
<keyword evidence="2 7" id="KW-0813">Transport</keyword>
<keyword evidence="6 7" id="KW-0472">Membrane</keyword>
<dbReference type="RefSeq" id="WP_152228515.1">
    <property type="nucleotide sequence ID" value="NZ_BAAALV010000007.1"/>
</dbReference>
<evidence type="ECO:0000256" key="5">
    <source>
        <dbReference type="ARBA" id="ARBA00022989"/>
    </source>
</evidence>
<evidence type="ECO:0000256" key="7">
    <source>
        <dbReference type="RuleBase" id="RU363032"/>
    </source>
</evidence>
<evidence type="ECO:0000259" key="8">
    <source>
        <dbReference type="PROSITE" id="PS50928"/>
    </source>
</evidence>
<feature type="transmembrane region" description="Helical" evidence="7">
    <location>
        <begin position="123"/>
        <end position="144"/>
    </location>
</feature>
<dbReference type="InterPro" id="IPR035906">
    <property type="entry name" value="MetI-like_sf"/>
</dbReference>
<gene>
    <name evidence="9" type="ORF">GCM10009688_30060</name>
</gene>
<dbReference type="SUPFAM" id="SSF161098">
    <property type="entry name" value="MetI-like"/>
    <property type="match status" value="1"/>
</dbReference>
<dbReference type="PROSITE" id="PS50928">
    <property type="entry name" value="ABC_TM1"/>
    <property type="match status" value="1"/>
</dbReference>
<evidence type="ECO:0000256" key="6">
    <source>
        <dbReference type="ARBA" id="ARBA00023136"/>
    </source>
</evidence>
<feature type="transmembrane region" description="Helical" evidence="7">
    <location>
        <begin position="295"/>
        <end position="321"/>
    </location>
</feature>
<proteinExistence type="inferred from homology"/>
<keyword evidence="4 7" id="KW-0812">Transmembrane</keyword>
<name>A0ABP5AUJ3_9MICC</name>
<evidence type="ECO:0000256" key="2">
    <source>
        <dbReference type="ARBA" id="ARBA00022448"/>
    </source>
</evidence>
<dbReference type="InterPro" id="IPR000515">
    <property type="entry name" value="MetI-like"/>
</dbReference>
<dbReference type="CDD" id="cd06261">
    <property type="entry name" value="TM_PBP2"/>
    <property type="match status" value="1"/>
</dbReference>
<keyword evidence="10" id="KW-1185">Reference proteome</keyword>
<keyword evidence="5 7" id="KW-1133">Transmembrane helix</keyword>
<feature type="transmembrane region" description="Helical" evidence="7">
    <location>
        <begin position="191"/>
        <end position="210"/>
    </location>
</feature>
<dbReference type="Proteomes" id="UP001500784">
    <property type="component" value="Unassembled WGS sequence"/>
</dbReference>
<dbReference type="EMBL" id="BAAALV010000007">
    <property type="protein sequence ID" value="GAA1922955.1"/>
    <property type="molecule type" value="Genomic_DNA"/>
</dbReference>
<sequence>MSAATLPRTGAAAPRLRSGKARGIALYLLKRAGLLAFVLWGVVSFLFVLARMSGDPAVLFSEPDASEEQIQLTRERFGLDKPLHEQYFSALAGALRLDFGTSYTFGIDAAALVAERMALTLQVLLPGLVIGVCVAFVVGIYAALKRSKARSRVLMSAAFLLDGIPYFFLALLLVLVFSLTWRLLPATGSGTLAHTVLPVAVLALSSVATLSRLVRGQFLDVLGEGHIQMARSKGISPARVLFRHAMPTALPPLVSFVGLLFSISFGSLVVLEPIFNYGGLGALLVRSVTTRDFPVVQAGVFAIAALITVINLAIDAIVTLMDPRLRTKVAK</sequence>
<evidence type="ECO:0000313" key="9">
    <source>
        <dbReference type="EMBL" id="GAA1922955.1"/>
    </source>
</evidence>
<dbReference type="PANTHER" id="PTHR43163">
    <property type="entry name" value="DIPEPTIDE TRANSPORT SYSTEM PERMEASE PROTEIN DPPB-RELATED"/>
    <property type="match status" value="1"/>
</dbReference>
<comment type="caution">
    <text evidence="9">The sequence shown here is derived from an EMBL/GenBank/DDBJ whole genome shotgun (WGS) entry which is preliminary data.</text>
</comment>
<feature type="transmembrane region" description="Helical" evidence="7">
    <location>
        <begin position="253"/>
        <end position="275"/>
    </location>
</feature>
<evidence type="ECO:0000256" key="3">
    <source>
        <dbReference type="ARBA" id="ARBA00022475"/>
    </source>
</evidence>
<dbReference type="Pfam" id="PF00528">
    <property type="entry name" value="BPD_transp_1"/>
    <property type="match status" value="1"/>
</dbReference>
<keyword evidence="3" id="KW-1003">Cell membrane</keyword>
<feature type="transmembrane region" description="Helical" evidence="7">
    <location>
        <begin position="32"/>
        <end position="50"/>
    </location>
</feature>
<dbReference type="PANTHER" id="PTHR43163:SF6">
    <property type="entry name" value="DIPEPTIDE TRANSPORT SYSTEM PERMEASE PROTEIN DPPB-RELATED"/>
    <property type="match status" value="1"/>
</dbReference>
<reference evidence="10" key="1">
    <citation type="journal article" date="2019" name="Int. J. Syst. Evol. Microbiol.">
        <title>The Global Catalogue of Microorganisms (GCM) 10K type strain sequencing project: providing services to taxonomists for standard genome sequencing and annotation.</title>
        <authorList>
            <consortium name="The Broad Institute Genomics Platform"/>
            <consortium name="The Broad Institute Genome Sequencing Center for Infectious Disease"/>
            <person name="Wu L."/>
            <person name="Ma J."/>
        </authorList>
    </citation>
    <scope>NUCLEOTIDE SEQUENCE [LARGE SCALE GENOMIC DNA]</scope>
    <source>
        <strain evidence="10">JCM 13316</strain>
    </source>
</reference>
<comment type="subcellular location">
    <subcellularLocation>
        <location evidence="1 7">Cell membrane</location>
        <topology evidence="1 7">Multi-pass membrane protein</topology>
    </subcellularLocation>
</comment>
<feature type="transmembrane region" description="Helical" evidence="7">
    <location>
        <begin position="156"/>
        <end position="179"/>
    </location>
</feature>
<dbReference type="Gene3D" id="1.10.3720.10">
    <property type="entry name" value="MetI-like"/>
    <property type="match status" value="1"/>
</dbReference>
<evidence type="ECO:0000313" key="10">
    <source>
        <dbReference type="Proteomes" id="UP001500784"/>
    </source>
</evidence>
<accession>A0ABP5AUJ3</accession>